<gene>
    <name evidence="4" type="ORF">SAMN02745226_00139</name>
</gene>
<dbReference type="InterPro" id="IPR050097">
    <property type="entry name" value="Ferredoxin-NADP_redctase_2"/>
</dbReference>
<name>A0A1M7RT42_FERGO</name>
<evidence type="ECO:0000256" key="2">
    <source>
        <dbReference type="ARBA" id="ARBA00023002"/>
    </source>
</evidence>
<proteinExistence type="predicted"/>
<dbReference type="PRINTS" id="PR00469">
    <property type="entry name" value="PNDRDTASEII"/>
</dbReference>
<dbReference type="InterPro" id="IPR036188">
    <property type="entry name" value="FAD/NAD-bd_sf"/>
</dbReference>
<dbReference type="STRING" id="1121883.SAMN02745226_00139"/>
<dbReference type="Proteomes" id="UP000184207">
    <property type="component" value="Unassembled WGS sequence"/>
</dbReference>
<accession>A0A1M7RT42</accession>
<sequence>MKISIIGAGPAGIACGVLLKRYGVDVRIFEKGKIAGTIRNAWRVENFPPLGFISGEQFVKQLEWYAEQYGLEIVHDEILRIEDLKLRGRSGTYDCDIAVVATGTKPRRIPEFEVSERVLYEYINLPKDTKRVAVYGGGDVAIDYAIHAFEDEIMPTVFVRNNELKAVSKLVEYAKERNIHIKLGDAIKRVEEGNSGIVIFSDSGRYEFDALLIAIGRELNVPEIDVSKMKVYAIGDCAHPDLRQSSIAIGDGVRCAMEILREMK</sequence>
<keyword evidence="2" id="KW-0560">Oxidoreductase</keyword>
<dbReference type="Pfam" id="PF07992">
    <property type="entry name" value="Pyr_redox_2"/>
    <property type="match status" value="1"/>
</dbReference>
<keyword evidence="5" id="KW-1185">Reference proteome</keyword>
<dbReference type="PANTHER" id="PTHR48105">
    <property type="entry name" value="THIOREDOXIN REDUCTASE 1-RELATED-RELATED"/>
    <property type="match status" value="1"/>
</dbReference>
<protein>
    <submittedName>
        <fullName evidence="4">Thioredoxin reductase</fullName>
    </submittedName>
</protein>
<reference evidence="5" key="1">
    <citation type="submission" date="2016-12" db="EMBL/GenBank/DDBJ databases">
        <authorList>
            <person name="Varghese N."/>
            <person name="Submissions S."/>
        </authorList>
    </citation>
    <scope>NUCLEOTIDE SEQUENCE [LARGE SCALE GENOMIC DNA]</scope>
    <source>
        <strain evidence="5">DSM 13020</strain>
    </source>
</reference>
<dbReference type="RefSeq" id="WP_072757301.1">
    <property type="nucleotide sequence ID" value="NZ_FRDJ01000001.1"/>
</dbReference>
<evidence type="ECO:0000313" key="5">
    <source>
        <dbReference type="Proteomes" id="UP000184207"/>
    </source>
</evidence>
<dbReference type="EMBL" id="FRDJ01000001">
    <property type="protein sequence ID" value="SHN49507.1"/>
    <property type="molecule type" value="Genomic_DNA"/>
</dbReference>
<dbReference type="Gene3D" id="3.50.50.60">
    <property type="entry name" value="FAD/NAD(P)-binding domain"/>
    <property type="match status" value="2"/>
</dbReference>
<evidence type="ECO:0000313" key="4">
    <source>
        <dbReference type="EMBL" id="SHN49507.1"/>
    </source>
</evidence>
<dbReference type="PRINTS" id="PR00368">
    <property type="entry name" value="FADPNR"/>
</dbReference>
<dbReference type="AlphaFoldDB" id="A0A1M7RT42"/>
<organism evidence="4 5">
    <name type="scientific">Fervidobacterium gondwanense DSM 13020</name>
    <dbReference type="NCBI Taxonomy" id="1121883"/>
    <lineage>
        <taxon>Bacteria</taxon>
        <taxon>Thermotogati</taxon>
        <taxon>Thermotogota</taxon>
        <taxon>Thermotogae</taxon>
        <taxon>Thermotogales</taxon>
        <taxon>Fervidobacteriaceae</taxon>
        <taxon>Fervidobacterium</taxon>
    </lineage>
</organism>
<evidence type="ECO:0000256" key="1">
    <source>
        <dbReference type="ARBA" id="ARBA00022630"/>
    </source>
</evidence>
<keyword evidence="1" id="KW-0285">Flavoprotein</keyword>
<dbReference type="SUPFAM" id="SSF51905">
    <property type="entry name" value="FAD/NAD(P)-binding domain"/>
    <property type="match status" value="1"/>
</dbReference>
<dbReference type="GO" id="GO:0016491">
    <property type="term" value="F:oxidoreductase activity"/>
    <property type="evidence" value="ECO:0007669"/>
    <property type="project" value="UniProtKB-KW"/>
</dbReference>
<dbReference type="PROSITE" id="PS51257">
    <property type="entry name" value="PROKAR_LIPOPROTEIN"/>
    <property type="match status" value="1"/>
</dbReference>
<dbReference type="InterPro" id="IPR023753">
    <property type="entry name" value="FAD/NAD-binding_dom"/>
</dbReference>
<evidence type="ECO:0000259" key="3">
    <source>
        <dbReference type="Pfam" id="PF07992"/>
    </source>
</evidence>
<feature type="domain" description="FAD/NAD(P)-binding" evidence="3">
    <location>
        <begin position="2"/>
        <end position="242"/>
    </location>
</feature>